<protein>
    <submittedName>
        <fullName evidence="4">Hsp70 nucleotide exchange factor FES1</fullName>
    </submittedName>
</protein>
<evidence type="ECO:0000259" key="3">
    <source>
        <dbReference type="Pfam" id="PF08609"/>
    </source>
</evidence>
<dbReference type="InterPro" id="IPR013918">
    <property type="entry name" value="Nucleotide_exch_fac_Fes1"/>
</dbReference>
<evidence type="ECO:0000313" key="5">
    <source>
        <dbReference type="Proteomes" id="UP001140206"/>
    </source>
</evidence>
<dbReference type="Gene3D" id="1.25.10.10">
    <property type="entry name" value="Leucine-rich Repeat Variant"/>
    <property type="match status" value="1"/>
</dbReference>
<feature type="chain" id="PRO_5043877316" evidence="2">
    <location>
        <begin position="32"/>
        <end position="405"/>
    </location>
</feature>
<dbReference type="SUPFAM" id="SSF48371">
    <property type="entry name" value="ARM repeat"/>
    <property type="match status" value="1"/>
</dbReference>
<feature type="domain" description="Nucleotide exchange factor Fes1" evidence="3">
    <location>
        <begin position="78"/>
        <end position="169"/>
    </location>
</feature>
<evidence type="ECO:0000313" key="4">
    <source>
        <dbReference type="EMBL" id="KAJ4805416.1"/>
    </source>
</evidence>
<keyword evidence="2" id="KW-0732">Signal</keyword>
<accession>A0AAV8GNF0</accession>
<dbReference type="EMBL" id="JAMFTS010000001">
    <property type="protein sequence ID" value="KAJ4805416.1"/>
    <property type="molecule type" value="Genomic_DNA"/>
</dbReference>
<feature type="region of interest" description="Disordered" evidence="1">
    <location>
        <begin position="37"/>
        <end position="70"/>
    </location>
</feature>
<dbReference type="Proteomes" id="UP001140206">
    <property type="component" value="Chromosome 1"/>
</dbReference>
<feature type="signal peptide" evidence="2">
    <location>
        <begin position="1"/>
        <end position="31"/>
    </location>
</feature>
<keyword evidence="5" id="KW-1185">Reference proteome</keyword>
<name>A0AAV8GNF0_9POAL</name>
<organism evidence="4 5">
    <name type="scientific">Rhynchospora pubera</name>
    <dbReference type="NCBI Taxonomy" id="906938"/>
    <lineage>
        <taxon>Eukaryota</taxon>
        <taxon>Viridiplantae</taxon>
        <taxon>Streptophyta</taxon>
        <taxon>Embryophyta</taxon>
        <taxon>Tracheophyta</taxon>
        <taxon>Spermatophyta</taxon>
        <taxon>Magnoliopsida</taxon>
        <taxon>Liliopsida</taxon>
        <taxon>Poales</taxon>
        <taxon>Cyperaceae</taxon>
        <taxon>Cyperoideae</taxon>
        <taxon>Rhynchosporeae</taxon>
        <taxon>Rhynchospora</taxon>
    </lineage>
</organism>
<dbReference type="PANTHER" id="PTHR19316:SF32">
    <property type="entry name" value="ARM REPEAT SUPERFAMILY PROTEIN"/>
    <property type="match status" value="1"/>
</dbReference>
<evidence type="ECO:0000256" key="2">
    <source>
        <dbReference type="SAM" id="SignalP"/>
    </source>
</evidence>
<evidence type="ECO:0000256" key="1">
    <source>
        <dbReference type="SAM" id="MobiDB-lite"/>
    </source>
</evidence>
<feature type="compositionally biased region" description="Basic and acidic residues" evidence="1">
    <location>
        <begin position="47"/>
        <end position="59"/>
    </location>
</feature>
<proteinExistence type="predicted"/>
<gene>
    <name evidence="4" type="ORF">LUZ62_017982</name>
</gene>
<sequence>MAIAREQTQAPLLLSIFFILLFLLQFGHSLAAAEKENSSNPSVSWSRGRDKNDLRKGSESTESLEEDGDEFTGGFSTLDSMLQWAIGHSDPAKLKEKAEYTEKLSPEEILSKQSEIKELMEKLKMPSDAELMKIAIADLNNSSSSTQERLHALNELLVLVEPIDNALDMDKLGGLEAVIKELEDIESEIRTASAWVLGKASQNNVVVQDQVLGYGALTRLMKMVQSSYTEEAVKAFYAISALIRNNERGQELFYLEGGDVLLQDMLTNSSIDIRLQKKVVFLVADLADYQATTSANDKNNNHMLSLLSDWVFLKSVVDLSVKRDLDLQEKVLMAVRSLLHLAPTEARDLKEFCGLDQVLERMRVQLEDLASDEDIGDFVRDLETLRREVQSLFHQKLDQATKSPQ</sequence>
<dbReference type="AlphaFoldDB" id="A0AAV8GNF0"/>
<dbReference type="GO" id="GO:0005783">
    <property type="term" value="C:endoplasmic reticulum"/>
    <property type="evidence" value="ECO:0007669"/>
    <property type="project" value="TreeGrafter"/>
</dbReference>
<dbReference type="Pfam" id="PF08609">
    <property type="entry name" value="Fes1"/>
    <property type="match status" value="1"/>
</dbReference>
<dbReference type="GO" id="GO:0000774">
    <property type="term" value="F:adenyl-nucleotide exchange factor activity"/>
    <property type="evidence" value="ECO:0007669"/>
    <property type="project" value="TreeGrafter"/>
</dbReference>
<reference evidence="4" key="1">
    <citation type="submission" date="2022-08" db="EMBL/GenBank/DDBJ databases">
        <authorList>
            <person name="Marques A."/>
        </authorList>
    </citation>
    <scope>NUCLEOTIDE SEQUENCE</scope>
    <source>
        <strain evidence="4">RhyPub2mFocal</strain>
        <tissue evidence="4">Leaves</tissue>
    </source>
</reference>
<dbReference type="PANTHER" id="PTHR19316">
    <property type="entry name" value="PROTEIN FOLDING REGULATOR"/>
    <property type="match status" value="1"/>
</dbReference>
<comment type="caution">
    <text evidence="4">The sequence shown here is derived from an EMBL/GenBank/DDBJ whole genome shotgun (WGS) entry which is preliminary data.</text>
</comment>
<dbReference type="InterPro" id="IPR016024">
    <property type="entry name" value="ARM-type_fold"/>
</dbReference>
<dbReference type="InterPro" id="IPR011989">
    <property type="entry name" value="ARM-like"/>
</dbReference>
<dbReference type="InterPro" id="IPR050693">
    <property type="entry name" value="Hsp70_NEF-Inhibitors"/>
</dbReference>